<sequence length="348" mass="38733">MPPAHRRSPAHTSGCSSQSRPASSAKPAPVVRKWPGPGAPRRPRIDDDSFLSETAVRPLPVIVGNGRMVAAGVSHGWRPCVLRASLWSRDALQALSSQYLPVSLPCCPSLGCLMAGGPVSSECPCSRGMLSRRSHLSPLSGRCLSPAAPHWGVSWPEALCPQPPCGRGSGLSHGWGACVLPWGWVKGAHRFTLSREALLKTTLSPTNQELQEKRQSHLELQQKRQSHLELQQKRQAHLELQQKRQSHLELQEKRQAHQELRAKRQAHLELQQKRQTHLELQEKRQAHLELQEKRQAHLELQQKRASTPRTAREETNTPRTTGEETSTPRTAGKETSTPRTTAEESKHT</sequence>
<feature type="compositionally biased region" description="Polar residues" evidence="1">
    <location>
        <begin position="317"/>
        <end position="340"/>
    </location>
</feature>
<feature type="region of interest" description="Disordered" evidence="1">
    <location>
        <begin position="298"/>
        <end position="348"/>
    </location>
</feature>
<dbReference type="AlphaFoldDB" id="A0AAV7PYJ8"/>
<name>A0AAV7PYJ8_PLEWA</name>
<proteinExistence type="predicted"/>
<gene>
    <name evidence="2" type="ORF">NDU88_011394</name>
</gene>
<evidence type="ECO:0000313" key="3">
    <source>
        <dbReference type="Proteomes" id="UP001066276"/>
    </source>
</evidence>
<organism evidence="2 3">
    <name type="scientific">Pleurodeles waltl</name>
    <name type="common">Iberian ribbed newt</name>
    <dbReference type="NCBI Taxonomy" id="8319"/>
    <lineage>
        <taxon>Eukaryota</taxon>
        <taxon>Metazoa</taxon>
        <taxon>Chordata</taxon>
        <taxon>Craniata</taxon>
        <taxon>Vertebrata</taxon>
        <taxon>Euteleostomi</taxon>
        <taxon>Amphibia</taxon>
        <taxon>Batrachia</taxon>
        <taxon>Caudata</taxon>
        <taxon>Salamandroidea</taxon>
        <taxon>Salamandridae</taxon>
        <taxon>Pleurodelinae</taxon>
        <taxon>Pleurodeles</taxon>
    </lineage>
</organism>
<feature type="compositionally biased region" description="Polar residues" evidence="1">
    <location>
        <begin position="10"/>
        <end position="22"/>
    </location>
</feature>
<protein>
    <submittedName>
        <fullName evidence="2">Uncharacterized protein</fullName>
    </submittedName>
</protein>
<accession>A0AAV7PYJ8</accession>
<evidence type="ECO:0000313" key="2">
    <source>
        <dbReference type="EMBL" id="KAJ1133095.1"/>
    </source>
</evidence>
<feature type="region of interest" description="Disordered" evidence="1">
    <location>
        <begin position="242"/>
        <end position="262"/>
    </location>
</feature>
<comment type="caution">
    <text evidence="2">The sequence shown here is derived from an EMBL/GenBank/DDBJ whole genome shotgun (WGS) entry which is preliminary data.</text>
</comment>
<evidence type="ECO:0000256" key="1">
    <source>
        <dbReference type="SAM" id="MobiDB-lite"/>
    </source>
</evidence>
<feature type="region of interest" description="Disordered" evidence="1">
    <location>
        <begin position="1"/>
        <end position="49"/>
    </location>
</feature>
<dbReference type="Proteomes" id="UP001066276">
    <property type="component" value="Chromosome 7"/>
</dbReference>
<keyword evidence="3" id="KW-1185">Reference proteome</keyword>
<reference evidence="2" key="1">
    <citation type="journal article" date="2022" name="bioRxiv">
        <title>Sequencing and chromosome-scale assembly of the giantPleurodeles waltlgenome.</title>
        <authorList>
            <person name="Brown T."/>
            <person name="Elewa A."/>
            <person name="Iarovenko S."/>
            <person name="Subramanian E."/>
            <person name="Araus A.J."/>
            <person name="Petzold A."/>
            <person name="Susuki M."/>
            <person name="Suzuki K.-i.T."/>
            <person name="Hayashi T."/>
            <person name="Toyoda A."/>
            <person name="Oliveira C."/>
            <person name="Osipova E."/>
            <person name="Leigh N.D."/>
            <person name="Simon A."/>
            <person name="Yun M.H."/>
        </authorList>
    </citation>
    <scope>NUCLEOTIDE SEQUENCE</scope>
    <source>
        <strain evidence="2">20211129_DDA</strain>
        <tissue evidence="2">Liver</tissue>
    </source>
</reference>
<dbReference type="EMBL" id="JANPWB010000011">
    <property type="protein sequence ID" value="KAJ1133095.1"/>
    <property type="molecule type" value="Genomic_DNA"/>
</dbReference>